<reference evidence="6" key="2">
    <citation type="submission" date="2012-11" db="EMBL/GenBank/DDBJ databases">
        <authorList>
            <person name="Kuo A."/>
            <person name="Curtis B.A."/>
            <person name="Tanifuji G."/>
            <person name="Burki F."/>
            <person name="Gruber A."/>
            <person name="Irimia M."/>
            <person name="Maruyama S."/>
            <person name="Arias M.C."/>
            <person name="Ball S.G."/>
            <person name="Gile G.H."/>
            <person name="Hirakawa Y."/>
            <person name="Hopkins J.F."/>
            <person name="Rensing S.A."/>
            <person name="Schmutz J."/>
            <person name="Symeonidi A."/>
            <person name="Elias M."/>
            <person name="Eveleigh R.J."/>
            <person name="Herman E.K."/>
            <person name="Klute M.J."/>
            <person name="Nakayama T."/>
            <person name="Obornik M."/>
            <person name="Reyes-Prieto A."/>
            <person name="Armbrust E.V."/>
            <person name="Aves S.J."/>
            <person name="Beiko R.G."/>
            <person name="Coutinho P."/>
            <person name="Dacks J.B."/>
            <person name="Durnford D.G."/>
            <person name="Fast N.M."/>
            <person name="Green B.R."/>
            <person name="Grisdale C."/>
            <person name="Hempe F."/>
            <person name="Henrissat B."/>
            <person name="Hoppner M.P."/>
            <person name="Ishida K.-I."/>
            <person name="Kim E."/>
            <person name="Koreny L."/>
            <person name="Kroth P.G."/>
            <person name="Liu Y."/>
            <person name="Malik S.-B."/>
            <person name="Maier U.G."/>
            <person name="McRose D."/>
            <person name="Mock T."/>
            <person name="Neilson J.A."/>
            <person name="Onodera N.T."/>
            <person name="Poole A.M."/>
            <person name="Pritham E.J."/>
            <person name="Richards T.A."/>
            <person name="Rocap G."/>
            <person name="Roy S.W."/>
            <person name="Sarai C."/>
            <person name="Schaack S."/>
            <person name="Shirato S."/>
            <person name="Slamovits C.H."/>
            <person name="Spencer D.F."/>
            <person name="Suzuki S."/>
            <person name="Worden A.Z."/>
            <person name="Zauner S."/>
            <person name="Barry K."/>
            <person name="Bell C."/>
            <person name="Bharti A.K."/>
            <person name="Crow J.A."/>
            <person name="Grimwood J."/>
            <person name="Kramer R."/>
            <person name="Lindquist E."/>
            <person name="Lucas S."/>
            <person name="Salamov A."/>
            <person name="McFadden G.I."/>
            <person name="Lane C.E."/>
            <person name="Keeling P.J."/>
            <person name="Gray M.W."/>
            <person name="Grigoriev I.V."/>
            <person name="Archibald J.M."/>
        </authorList>
    </citation>
    <scope>NUCLEOTIDE SEQUENCE</scope>
    <source>
        <strain evidence="6">CCMP2712</strain>
    </source>
</reference>
<name>L1JH69_GUITC</name>
<dbReference type="OMA" id="NDFTESH"/>
<dbReference type="STRING" id="905079.L1JH69"/>
<dbReference type="GO" id="GO:0003723">
    <property type="term" value="F:RNA binding"/>
    <property type="evidence" value="ECO:0007669"/>
    <property type="project" value="TreeGrafter"/>
</dbReference>
<evidence type="ECO:0000256" key="3">
    <source>
        <dbReference type="SAM" id="MobiDB-lite"/>
    </source>
</evidence>
<feature type="compositionally biased region" description="Acidic residues" evidence="3">
    <location>
        <begin position="430"/>
        <end position="445"/>
    </location>
</feature>
<organism evidence="4">
    <name type="scientific">Guillardia theta (strain CCMP2712)</name>
    <name type="common">Cryptophyte</name>
    <dbReference type="NCBI Taxonomy" id="905079"/>
    <lineage>
        <taxon>Eukaryota</taxon>
        <taxon>Cryptophyceae</taxon>
        <taxon>Pyrenomonadales</taxon>
        <taxon>Geminigeraceae</taxon>
        <taxon>Guillardia</taxon>
    </lineage>
</organism>
<dbReference type="GO" id="GO:0005634">
    <property type="term" value="C:nucleus"/>
    <property type="evidence" value="ECO:0007669"/>
    <property type="project" value="TreeGrafter"/>
</dbReference>
<dbReference type="OrthoDB" id="19224at2759"/>
<dbReference type="InterPro" id="IPR008383">
    <property type="entry name" value="API5"/>
</dbReference>
<keyword evidence="2" id="KW-0053">Apoptosis</keyword>
<dbReference type="AlphaFoldDB" id="L1JH69"/>
<protein>
    <submittedName>
        <fullName evidence="4 5">Uncharacterized protein</fullName>
    </submittedName>
</protein>
<dbReference type="EnsemblProtists" id="EKX47489">
    <property type="protein sequence ID" value="EKX47489"/>
    <property type="gene ID" value="GUITHDRAFT_137640"/>
</dbReference>
<dbReference type="GeneID" id="17304161"/>
<evidence type="ECO:0000256" key="1">
    <source>
        <dbReference type="ARBA" id="ARBA00009515"/>
    </source>
</evidence>
<dbReference type="PaxDb" id="55529-EKX47489"/>
<comment type="similarity">
    <text evidence="1">Belongs to the API5 family.</text>
</comment>
<dbReference type="InterPro" id="IPR016024">
    <property type="entry name" value="ARM-type_fold"/>
</dbReference>
<sequence length="445" mass="49007">MSSEDAALSAIYKAADALLDNASHFQCMMDNAKVGPKCKQLALNVLPKYVSKFPEMADSALDILIDLFEESDKYHLKAIQGFRVIASSASSPVISKLVGVLGQIILSEDEKEVEAVNDALVQALERDVKATLSALFEQMSSDEQLRSKTTSFIQRELIPRANSLLNSSDEVQSFVSENLKRIMGSGINSKEFNLFMKVLFCMNKYKNGEEGANELLDFVHTSIDLNSDFSPNSDQADKFILCAGSAKLIFQHGASPYKLFSYISKKVLPKFEEMSETHQISLLKTVAEISPFALGSSARELDEDFSAKLNQLHTSLSLMLSESKKFAAKLREVQKKLNEENPTTDNAKKELQTKKESCLMSLKSCTNIIAMANSLKELNLKDPKFLAEKAAVNLHKRPMAEGDQCAEAALVLGSQDAGEEDNSEGKQAAEEDEAAEAGEVDEDRE</sequence>
<dbReference type="eggNOG" id="KOG2213">
    <property type="taxonomic scope" value="Eukaryota"/>
</dbReference>
<evidence type="ECO:0000313" key="6">
    <source>
        <dbReference type="Proteomes" id="UP000011087"/>
    </source>
</evidence>
<evidence type="ECO:0000313" key="5">
    <source>
        <dbReference type="EnsemblProtists" id="EKX47489"/>
    </source>
</evidence>
<accession>L1JH69</accession>
<dbReference type="PANTHER" id="PTHR12758:SF19">
    <property type="entry name" value="APOPTOSIS INHIBITOR 5"/>
    <property type="match status" value="1"/>
</dbReference>
<keyword evidence="6" id="KW-1185">Reference proteome</keyword>
<evidence type="ECO:0000313" key="4">
    <source>
        <dbReference type="EMBL" id="EKX47489.1"/>
    </source>
</evidence>
<proteinExistence type="inferred from homology"/>
<gene>
    <name evidence="4" type="ORF">GUITHDRAFT_137640</name>
</gene>
<feature type="region of interest" description="Disordered" evidence="3">
    <location>
        <begin position="412"/>
        <end position="445"/>
    </location>
</feature>
<dbReference type="RefSeq" id="XP_005834469.1">
    <property type="nucleotide sequence ID" value="XM_005834412.1"/>
</dbReference>
<dbReference type="Proteomes" id="UP000011087">
    <property type="component" value="Unassembled WGS sequence"/>
</dbReference>
<dbReference type="HOGENOM" id="CLU_616030_0_0_1"/>
<dbReference type="KEGG" id="gtt:GUITHDRAFT_137640"/>
<reference evidence="5" key="3">
    <citation type="submission" date="2016-03" db="UniProtKB">
        <authorList>
            <consortium name="EnsemblProtists"/>
        </authorList>
    </citation>
    <scope>IDENTIFICATION</scope>
</reference>
<dbReference type="Pfam" id="PF05918">
    <property type="entry name" value="API5"/>
    <property type="match status" value="1"/>
</dbReference>
<dbReference type="EMBL" id="JH992990">
    <property type="protein sequence ID" value="EKX47489.1"/>
    <property type="molecule type" value="Genomic_DNA"/>
</dbReference>
<dbReference type="SUPFAM" id="SSF48371">
    <property type="entry name" value="ARM repeat"/>
    <property type="match status" value="1"/>
</dbReference>
<dbReference type="PANTHER" id="PTHR12758">
    <property type="entry name" value="APOPTOSIS INHIBITOR 5-RELATED"/>
    <property type="match status" value="1"/>
</dbReference>
<evidence type="ECO:0000256" key="2">
    <source>
        <dbReference type="ARBA" id="ARBA00022703"/>
    </source>
</evidence>
<reference evidence="4 6" key="1">
    <citation type="journal article" date="2012" name="Nature">
        <title>Algal genomes reveal evolutionary mosaicism and the fate of nucleomorphs.</title>
        <authorList>
            <consortium name="DOE Joint Genome Institute"/>
            <person name="Curtis B.A."/>
            <person name="Tanifuji G."/>
            <person name="Burki F."/>
            <person name="Gruber A."/>
            <person name="Irimia M."/>
            <person name="Maruyama S."/>
            <person name="Arias M.C."/>
            <person name="Ball S.G."/>
            <person name="Gile G.H."/>
            <person name="Hirakawa Y."/>
            <person name="Hopkins J.F."/>
            <person name="Kuo A."/>
            <person name="Rensing S.A."/>
            <person name="Schmutz J."/>
            <person name="Symeonidi A."/>
            <person name="Elias M."/>
            <person name="Eveleigh R.J."/>
            <person name="Herman E.K."/>
            <person name="Klute M.J."/>
            <person name="Nakayama T."/>
            <person name="Obornik M."/>
            <person name="Reyes-Prieto A."/>
            <person name="Armbrust E.V."/>
            <person name="Aves S.J."/>
            <person name="Beiko R.G."/>
            <person name="Coutinho P."/>
            <person name="Dacks J.B."/>
            <person name="Durnford D.G."/>
            <person name="Fast N.M."/>
            <person name="Green B.R."/>
            <person name="Grisdale C.J."/>
            <person name="Hempel F."/>
            <person name="Henrissat B."/>
            <person name="Hoppner M.P."/>
            <person name="Ishida K."/>
            <person name="Kim E."/>
            <person name="Koreny L."/>
            <person name="Kroth P.G."/>
            <person name="Liu Y."/>
            <person name="Malik S.B."/>
            <person name="Maier U.G."/>
            <person name="McRose D."/>
            <person name="Mock T."/>
            <person name="Neilson J.A."/>
            <person name="Onodera N.T."/>
            <person name="Poole A.M."/>
            <person name="Pritham E.J."/>
            <person name="Richards T.A."/>
            <person name="Rocap G."/>
            <person name="Roy S.W."/>
            <person name="Sarai C."/>
            <person name="Schaack S."/>
            <person name="Shirato S."/>
            <person name="Slamovits C.H."/>
            <person name="Spencer D.F."/>
            <person name="Suzuki S."/>
            <person name="Worden A.Z."/>
            <person name="Zauner S."/>
            <person name="Barry K."/>
            <person name="Bell C."/>
            <person name="Bharti A.K."/>
            <person name="Crow J.A."/>
            <person name="Grimwood J."/>
            <person name="Kramer R."/>
            <person name="Lindquist E."/>
            <person name="Lucas S."/>
            <person name="Salamov A."/>
            <person name="McFadden G.I."/>
            <person name="Lane C.E."/>
            <person name="Keeling P.J."/>
            <person name="Gray M.W."/>
            <person name="Grigoriev I.V."/>
            <person name="Archibald J.M."/>
        </authorList>
    </citation>
    <scope>NUCLEOTIDE SEQUENCE</scope>
    <source>
        <strain evidence="4 6">CCMP2712</strain>
    </source>
</reference>